<dbReference type="Proteomes" id="UP001154015">
    <property type="component" value="Unassembled WGS sequence"/>
</dbReference>
<proteinExistence type="predicted"/>
<gene>
    <name evidence="1" type="ORF">SGL43_06518</name>
</gene>
<evidence type="ECO:0000313" key="1">
    <source>
        <dbReference type="EMBL" id="CAH9419463.1"/>
    </source>
</evidence>
<organism evidence="1 2">
    <name type="scientific">Streptomyces globisporus</name>
    <dbReference type="NCBI Taxonomy" id="1908"/>
    <lineage>
        <taxon>Bacteria</taxon>
        <taxon>Bacillati</taxon>
        <taxon>Actinomycetota</taxon>
        <taxon>Actinomycetes</taxon>
        <taxon>Kitasatosporales</taxon>
        <taxon>Streptomycetaceae</taxon>
        <taxon>Streptomyces</taxon>
    </lineage>
</organism>
<protein>
    <submittedName>
        <fullName evidence="1">Uncharacterized protein</fullName>
    </submittedName>
</protein>
<comment type="caution">
    <text evidence="1">The sequence shown here is derived from an EMBL/GenBank/DDBJ whole genome shotgun (WGS) entry which is preliminary data.</text>
</comment>
<dbReference type="EMBL" id="CAKXYP010000025">
    <property type="protein sequence ID" value="CAH9419463.1"/>
    <property type="molecule type" value="Genomic_DNA"/>
</dbReference>
<evidence type="ECO:0000313" key="2">
    <source>
        <dbReference type="Proteomes" id="UP001154015"/>
    </source>
</evidence>
<sequence>MPENDNPATRFDAPIPHLLDGADEDEIAINVGLGLVAREAAAVEYVLHGIYVHLADVPNAYADSSAVATGGGLVKRCNAQLLKSSLPAADQDELAAALSDADRHFQQRNRYLHGYWRFDEESHQWLTLKGGHGMKRAEITFVASEEVWELAEGLRNLHHRLLDWDLGHFGEMTETEGGHQVVASVKRS</sequence>
<accession>A0ABM9H728</accession>
<reference evidence="1" key="1">
    <citation type="submission" date="2022-03" db="EMBL/GenBank/DDBJ databases">
        <authorList>
            <person name="Leyn A S."/>
        </authorList>
    </citation>
    <scope>NUCLEOTIDE SEQUENCE</scope>
    <source>
        <strain evidence="1">Streptomyces globisporus 4-3</strain>
    </source>
</reference>
<dbReference type="RefSeq" id="WP_318575439.1">
    <property type="nucleotide sequence ID" value="NZ_CAKXYP010000025.1"/>
</dbReference>
<name>A0ABM9H728_STRGL</name>
<keyword evidence="2" id="KW-1185">Reference proteome</keyword>